<protein>
    <submittedName>
        <fullName evidence="8">Protein kinase</fullName>
    </submittedName>
</protein>
<reference evidence="8 9" key="1">
    <citation type="submission" date="2020-10" db="EMBL/GenBank/DDBJ databases">
        <title>Phylogeny of dyella-like bacteria.</title>
        <authorList>
            <person name="Fu J."/>
        </authorList>
    </citation>
    <scope>NUCLEOTIDE SEQUENCE [LARGE SCALE GENOMIC DNA]</scope>
    <source>
        <strain evidence="8 9">Gsoil3046</strain>
    </source>
</reference>
<dbReference type="PANTHER" id="PTHR43289:SF34">
    <property type="entry name" value="SERINE_THREONINE-PROTEIN KINASE YBDM-RELATED"/>
    <property type="match status" value="1"/>
</dbReference>
<name>A0ABW8JS14_9GAMM</name>
<dbReference type="Gene3D" id="1.25.40.10">
    <property type="entry name" value="Tetratricopeptide repeat domain"/>
    <property type="match status" value="3"/>
</dbReference>
<dbReference type="Gene3D" id="3.30.200.20">
    <property type="entry name" value="Phosphorylase Kinase, domain 1"/>
    <property type="match status" value="1"/>
</dbReference>
<evidence type="ECO:0000256" key="2">
    <source>
        <dbReference type="ARBA" id="ARBA00022741"/>
    </source>
</evidence>
<evidence type="ECO:0000256" key="6">
    <source>
        <dbReference type="SAM" id="Phobius"/>
    </source>
</evidence>
<dbReference type="InterPro" id="IPR000719">
    <property type="entry name" value="Prot_kinase_dom"/>
</dbReference>
<feature type="transmembrane region" description="Helical" evidence="6">
    <location>
        <begin position="388"/>
        <end position="411"/>
    </location>
</feature>
<keyword evidence="6" id="KW-0812">Transmembrane</keyword>
<keyword evidence="3 8" id="KW-0418">Kinase</keyword>
<dbReference type="Pfam" id="PF00069">
    <property type="entry name" value="Pkinase"/>
    <property type="match status" value="1"/>
</dbReference>
<evidence type="ECO:0000256" key="3">
    <source>
        <dbReference type="ARBA" id="ARBA00022777"/>
    </source>
</evidence>
<dbReference type="InterPro" id="IPR017441">
    <property type="entry name" value="Protein_kinase_ATP_BS"/>
</dbReference>
<evidence type="ECO:0000256" key="1">
    <source>
        <dbReference type="ARBA" id="ARBA00022679"/>
    </source>
</evidence>
<dbReference type="RefSeq" id="WP_404630153.1">
    <property type="nucleotide sequence ID" value="NZ_JADIKM010000001.1"/>
</dbReference>
<dbReference type="Pfam" id="PF13424">
    <property type="entry name" value="TPR_12"/>
    <property type="match status" value="1"/>
</dbReference>
<proteinExistence type="predicted"/>
<dbReference type="SUPFAM" id="SSF48452">
    <property type="entry name" value="TPR-like"/>
    <property type="match status" value="3"/>
</dbReference>
<gene>
    <name evidence="8" type="ORF">ISP17_03630</name>
</gene>
<dbReference type="Pfam" id="PF13374">
    <property type="entry name" value="TPR_10"/>
    <property type="match status" value="1"/>
</dbReference>
<evidence type="ECO:0000313" key="8">
    <source>
        <dbReference type="EMBL" id="MFK2903041.1"/>
    </source>
</evidence>
<feature type="binding site" evidence="5">
    <location>
        <position position="114"/>
    </location>
    <ligand>
        <name>ATP</name>
        <dbReference type="ChEBI" id="CHEBI:30616"/>
    </ligand>
</feature>
<dbReference type="PANTHER" id="PTHR43289">
    <property type="entry name" value="MITOGEN-ACTIVATED PROTEIN KINASE KINASE KINASE 20-RELATED"/>
    <property type="match status" value="1"/>
</dbReference>
<dbReference type="SUPFAM" id="SSF56112">
    <property type="entry name" value="Protein kinase-like (PK-like)"/>
    <property type="match status" value="1"/>
</dbReference>
<dbReference type="Gene3D" id="1.10.510.10">
    <property type="entry name" value="Transferase(Phosphotransferase) domain 1"/>
    <property type="match status" value="1"/>
</dbReference>
<keyword evidence="1" id="KW-0808">Transferase</keyword>
<organism evidence="8 9">
    <name type="scientific">Dyella ginsengisoli</name>
    <dbReference type="NCBI Taxonomy" id="363848"/>
    <lineage>
        <taxon>Bacteria</taxon>
        <taxon>Pseudomonadati</taxon>
        <taxon>Pseudomonadota</taxon>
        <taxon>Gammaproteobacteria</taxon>
        <taxon>Lysobacterales</taxon>
        <taxon>Rhodanobacteraceae</taxon>
        <taxon>Dyella</taxon>
    </lineage>
</organism>
<evidence type="ECO:0000313" key="9">
    <source>
        <dbReference type="Proteomes" id="UP001620460"/>
    </source>
</evidence>
<accession>A0ABW8JS14</accession>
<keyword evidence="4 5" id="KW-0067">ATP-binding</keyword>
<dbReference type="InterPro" id="IPR011990">
    <property type="entry name" value="TPR-like_helical_dom_sf"/>
</dbReference>
<sequence>MQGALTDRYVEAKRLALQAAELSADERDAFIADACAGDDALERELRWMLQALDATHTATLPVLSAVSPDLSGHDAQANGPRHYRLLRHLGEGGMGTVYLAERCDGDFTQQVALKLLTAAAEGSPILTERFSQERKLLARLEHPGIARLLDGGALADGKPFLAMEYVQGERIDAWCDRHALDLPARIALFLKVCAAVEYAHRNLIIHRDIKPANILVTEDGTPKLLDFGIARILDGQAELLVTATAAHAMTLAYASPEQIERLPLTTAADVYSLGVVLYQLVAGRRPYQHLVTPHLLSNAIVTGDVLPPSRAARLARQEAGQPPVRTRAVPRDLDAIVLKALRRKVDDRYPGVAALSADLQRFLECRPVQARRGRQWYRMRRYLQRNRWPLAAGAAVLLAVVAGLFSTLLSLRETRLAQQLAEQRQHQLERIVDFQQTALDSVDIDAMGHAIAQAQRAKTDASEAGSTDVARHALDTFVVTHALDRLDHDFADAPLLAADMRQSLARVLVGIGSYSHAAAELGKVLATRQRLAPNDAPALLGTRLDLAGVRLRQGDTTSAATLYASALGAASARPFTDPLRIQAEAGHARVLVAQGRLPEAEKLQQAMFDALGQRLPATDPELLRLRRDLITTLIGMGRRDEALAQAEPLVALDRTTFGAEARETLDAMVTLAQLQHYRHNFEQSLVLAREVAAVRLKRLGADHPDTLRAQHMVAMDEVYLAQDEAAFDPAGADLQRLIDARRRVLGPEHPDTIASMTLQVRLLAKRGNASDDSAIRHRFMAQAIELERQILAAHQQQLGEDHPDTLMAHGSLANLLSYDGQYAEAVREAQLTLAGQQRVLGPAHPIVFATYGLLGDIEVDAGHWAEARAPYEKALVGRDKRLGTDDALTVETASRLYEVLDHLHDARAALALRQRYLDPIVAKDPATLNASLKDVRQSALSVLGLAKAPLTP</sequence>
<dbReference type="CDD" id="cd14014">
    <property type="entry name" value="STKc_PknB_like"/>
    <property type="match status" value="1"/>
</dbReference>
<feature type="domain" description="Protein kinase" evidence="7">
    <location>
        <begin position="83"/>
        <end position="363"/>
    </location>
</feature>
<keyword evidence="6" id="KW-1133">Transmembrane helix</keyword>
<keyword evidence="6" id="KW-0472">Membrane</keyword>
<evidence type="ECO:0000256" key="4">
    <source>
        <dbReference type="ARBA" id="ARBA00022840"/>
    </source>
</evidence>
<keyword evidence="9" id="KW-1185">Reference proteome</keyword>
<keyword evidence="2 5" id="KW-0547">Nucleotide-binding</keyword>
<dbReference type="EMBL" id="JADIKM010000001">
    <property type="protein sequence ID" value="MFK2903041.1"/>
    <property type="molecule type" value="Genomic_DNA"/>
</dbReference>
<dbReference type="PROSITE" id="PS00108">
    <property type="entry name" value="PROTEIN_KINASE_ST"/>
    <property type="match status" value="1"/>
</dbReference>
<dbReference type="SMART" id="SM00220">
    <property type="entry name" value="S_TKc"/>
    <property type="match status" value="1"/>
</dbReference>
<dbReference type="InterPro" id="IPR011009">
    <property type="entry name" value="Kinase-like_dom_sf"/>
</dbReference>
<dbReference type="PROSITE" id="PS50011">
    <property type="entry name" value="PROTEIN_KINASE_DOM"/>
    <property type="match status" value="1"/>
</dbReference>
<dbReference type="Proteomes" id="UP001620460">
    <property type="component" value="Unassembled WGS sequence"/>
</dbReference>
<evidence type="ECO:0000259" key="7">
    <source>
        <dbReference type="PROSITE" id="PS50011"/>
    </source>
</evidence>
<evidence type="ECO:0000256" key="5">
    <source>
        <dbReference type="PROSITE-ProRule" id="PRU10141"/>
    </source>
</evidence>
<dbReference type="InterPro" id="IPR008271">
    <property type="entry name" value="Ser/Thr_kinase_AS"/>
</dbReference>
<dbReference type="GO" id="GO:0016301">
    <property type="term" value="F:kinase activity"/>
    <property type="evidence" value="ECO:0007669"/>
    <property type="project" value="UniProtKB-KW"/>
</dbReference>
<dbReference type="PROSITE" id="PS00107">
    <property type="entry name" value="PROTEIN_KINASE_ATP"/>
    <property type="match status" value="1"/>
</dbReference>
<comment type="caution">
    <text evidence="8">The sequence shown here is derived from an EMBL/GenBank/DDBJ whole genome shotgun (WGS) entry which is preliminary data.</text>
</comment>